<comment type="subcellular location">
    <subcellularLocation>
        <location evidence="1">Secreted</location>
    </subcellularLocation>
</comment>
<dbReference type="EMBL" id="BTSX01000004">
    <property type="protein sequence ID" value="GMS96506.1"/>
    <property type="molecule type" value="Genomic_DNA"/>
</dbReference>
<dbReference type="PANTHER" id="PTHR11475">
    <property type="entry name" value="OXIDASE/PEROXIDASE"/>
    <property type="match status" value="1"/>
</dbReference>
<keyword evidence="3" id="KW-0575">Peroxidase</keyword>
<evidence type="ECO:0000256" key="1">
    <source>
        <dbReference type="ARBA" id="ARBA00004613"/>
    </source>
</evidence>
<dbReference type="GO" id="GO:0020037">
    <property type="term" value="F:heme binding"/>
    <property type="evidence" value="ECO:0007669"/>
    <property type="project" value="InterPro"/>
</dbReference>
<dbReference type="GO" id="GO:0005576">
    <property type="term" value="C:extracellular region"/>
    <property type="evidence" value="ECO:0007669"/>
    <property type="project" value="UniProtKB-SubCell"/>
</dbReference>
<evidence type="ECO:0000313" key="5">
    <source>
        <dbReference type="EMBL" id="GMS96506.1"/>
    </source>
</evidence>
<keyword evidence="2" id="KW-0964">Secreted</keyword>
<evidence type="ECO:0000256" key="3">
    <source>
        <dbReference type="ARBA" id="ARBA00022559"/>
    </source>
</evidence>
<keyword evidence="6" id="KW-1185">Reference proteome</keyword>
<dbReference type="InterPro" id="IPR010255">
    <property type="entry name" value="Haem_peroxidase_sf"/>
</dbReference>
<keyword evidence="4" id="KW-0325">Glycoprotein</keyword>
<protein>
    <submittedName>
        <fullName evidence="5">Uncharacterized protein</fullName>
    </submittedName>
</protein>
<feature type="non-terminal residue" evidence="5">
    <location>
        <position position="140"/>
    </location>
</feature>
<dbReference type="AlphaFoldDB" id="A0AAV5TQ88"/>
<keyword evidence="3" id="KW-0560">Oxidoreductase</keyword>
<gene>
    <name evidence="5" type="ORF">PENTCL1PPCAC_18681</name>
</gene>
<dbReference type="PANTHER" id="PTHR11475:SF4">
    <property type="entry name" value="CHORION PEROXIDASE"/>
    <property type="match status" value="1"/>
</dbReference>
<dbReference type="InterPro" id="IPR019791">
    <property type="entry name" value="Haem_peroxidase_animal"/>
</dbReference>
<sequence>ASGVDLAAVNVQRGREKGIHPYNEVRARIPTLSPFRSFESLRREMSLENIDLLKHTYDSIDDVDLYVGLLLERVTDPTVLLGPTGSHLSAEHFSAFRQGDRFFYESATSPGALTQGARDVISVLVLYIPHTILQIGEMRE</sequence>
<dbReference type="SUPFAM" id="SSF48113">
    <property type="entry name" value="Heme-dependent peroxidases"/>
    <property type="match status" value="1"/>
</dbReference>
<reference evidence="5" key="1">
    <citation type="submission" date="2023-10" db="EMBL/GenBank/DDBJ databases">
        <title>Genome assembly of Pristionchus species.</title>
        <authorList>
            <person name="Yoshida K."/>
            <person name="Sommer R.J."/>
        </authorList>
    </citation>
    <scope>NUCLEOTIDE SEQUENCE</scope>
    <source>
        <strain evidence="5">RS0144</strain>
    </source>
</reference>
<dbReference type="GO" id="GO:0004601">
    <property type="term" value="F:peroxidase activity"/>
    <property type="evidence" value="ECO:0007669"/>
    <property type="project" value="UniProtKB-KW"/>
</dbReference>
<comment type="caution">
    <text evidence="5">The sequence shown here is derived from an EMBL/GenBank/DDBJ whole genome shotgun (WGS) entry which is preliminary data.</text>
</comment>
<dbReference type="Pfam" id="PF03098">
    <property type="entry name" value="An_peroxidase"/>
    <property type="match status" value="1"/>
</dbReference>
<dbReference type="GO" id="GO:0006979">
    <property type="term" value="P:response to oxidative stress"/>
    <property type="evidence" value="ECO:0007669"/>
    <property type="project" value="InterPro"/>
</dbReference>
<dbReference type="Proteomes" id="UP001432027">
    <property type="component" value="Unassembled WGS sequence"/>
</dbReference>
<evidence type="ECO:0000256" key="2">
    <source>
        <dbReference type="ARBA" id="ARBA00022525"/>
    </source>
</evidence>
<accession>A0AAV5TQ88</accession>
<feature type="non-terminal residue" evidence="5">
    <location>
        <position position="1"/>
    </location>
</feature>
<dbReference type="PROSITE" id="PS50292">
    <property type="entry name" value="PEROXIDASE_3"/>
    <property type="match status" value="1"/>
</dbReference>
<dbReference type="Gene3D" id="1.10.640.10">
    <property type="entry name" value="Haem peroxidase domain superfamily, animal type"/>
    <property type="match status" value="1"/>
</dbReference>
<name>A0AAV5TQ88_9BILA</name>
<organism evidence="5 6">
    <name type="scientific">Pristionchus entomophagus</name>
    <dbReference type="NCBI Taxonomy" id="358040"/>
    <lineage>
        <taxon>Eukaryota</taxon>
        <taxon>Metazoa</taxon>
        <taxon>Ecdysozoa</taxon>
        <taxon>Nematoda</taxon>
        <taxon>Chromadorea</taxon>
        <taxon>Rhabditida</taxon>
        <taxon>Rhabditina</taxon>
        <taxon>Diplogasteromorpha</taxon>
        <taxon>Diplogasteroidea</taxon>
        <taxon>Neodiplogasteridae</taxon>
        <taxon>Pristionchus</taxon>
    </lineage>
</organism>
<proteinExistence type="predicted"/>
<evidence type="ECO:0000256" key="4">
    <source>
        <dbReference type="ARBA" id="ARBA00023180"/>
    </source>
</evidence>
<dbReference type="InterPro" id="IPR037120">
    <property type="entry name" value="Haem_peroxidase_sf_animal"/>
</dbReference>
<evidence type="ECO:0000313" key="6">
    <source>
        <dbReference type="Proteomes" id="UP001432027"/>
    </source>
</evidence>